<reference evidence="1 2" key="1">
    <citation type="journal article" date="2023" name="bioRxiv">
        <title>Genome report: Whole genome sequence and annotation of Penstemon davidsonii.</title>
        <authorList>
            <person name="Ostevik K.L."/>
            <person name="Alabady M."/>
            <person name="Zhang M."/>
            <person name="Rausher M.D."/>
        </authorList>
    </citation>
    <scope>NUCLEOTIDE SEQUENCE [LARGE SCALE GENOMIC DNA]</scope>
    <source>
        <strain evidence="1">DNT005</strain>
        <tissue evidence="1">Whole leaf</tissue>
    </source>
</reference>
<comment type="caution">
    <text evidence="1">The sequence shown here is derived from an EMBL/GenBank/DDBJ whole genome shotgun (WGS) entry which is preliminary data.</text>
</comment>
<accession>A0ABR0DBI6</accession>
<evidence type="ECO:0008006" key="3">
    <source>
        <dbReference type="Google" id="ProtNLM"/>
    </source>
</evidence>
<dbReference type="InterPro" id="IPR016222">
    <property type="entry name" value="G3P_O-acylTrfase_chlp"/>
</dbReference>
<keyword evidence="2" id="KW-1185">Reference proteome</keyword>
<proteinExistence type="predicted"/>
<gene>
    <name evidence="1" type="ORF">RD792_009226</name>
</gene>
<organism evidence="1 2">
    <name type="scientific">Penstemon davidsonii</name>
    <dbReference type="NCBI Taxonomy" id="160366"/>
    <lineage>
        <taxon>Eukaryota</taxon>
        <taxon>Viridiplantae</taxon>
        <taxon>Streptophyta</taxon>
        <taxon>Embryophyta</taxon>
        <taxon>Tracheophyta</taxon>
        <taxon>Spermatophyta</taxon>
        <taxon>Magnoliopsida</taxon>
        <taxon>eudicotyledons</taxon>
        <taxon>Gunneridae</taxon>
        <taxon>Pentapetalae</taxon>
        <taxon>asterids</taxon>
        <taxon>lamiids</taxon>
        <taxon>Lamiales</taxon>
        <taxon>Plantaginaceae</taxon>
        <taxon>Cheloneae</taxon>
        <taxon>Penstemon</taxon>
    </lineage>
</organism>
<dbReference type="Gene3D" id="3.40.1130.10">
    <property type="entry name" value="Glycerol-3-phosphate (1)-acyltransferase"/>
    <property type="match status" value="1"/>
</dbReference>
<dbReference type="SUPFAM" id="SSF69593">
    <property type="entry name" value="Glycerol-3-phosphate (1)-acyltransferase"/>
    <property type="match status" value="1"/>
</dbReference>
<evidence type="ECO:0000313" key="1">
    <source>
        <dbReference type="EMBL" id="KAK4486542.1"/>
    </source>
</evidence>
<evidence type="ECO:0000313" key="2">
    <source>
        <dbReference type="Proteomes" id="UP001291926"/>
    </source>
</evidence>
<dbReference type="PANTHER" id="PTHR35695">
    <property type="entry name" value="GLYCEROL-3-PHOSPHATE ACYLTRANSFERASE, CHLOROPLASTIC"/>
    <property type="match status" value="1"/>
</dbReference>
<dbReference type="Proteomes" id="UP001291926">
    <property type="component" value="Unassembled WGS sequence"/>
</dbReference>
<name>A0ABR0DBI6_9LAMI</name>
<sequence>MIQVGFSSISSSQVKPAGSIFCLWIEVQDVGFLVGGFAGKAPFDASAVDNMRRLTEHAGVPGHIYPLAVLCYDIMPPPPQVEKDIGEKRMISFHGVGLSVARNINYHETTATLRDPEEAKMAYTQSLYSSVCEQYNVLTSAIHGKQGLKASTPTVSLSQPWL</sequence>
<dbReference type="EMBL" id="JAYDYQ010002533">
    <property type="protein sequence ID" value="KAK4486542.1"/>
    <property type="molecule type" value="Genomic_DNA"/>
</dbReference>
<dbReference type="PANTHER" id="PTHR35695:SF1">
    <property type="entry name" value="GLYCEROL-3-PHOSPHATE ACYLTRANSFERASE, CHLOROPLASTIC"/>
    <property type="match status" value="1"/>
</dbReference>
<protein>
    <recommendedName>
        <fullName evidence="3">Glycerol-3-phosphate acyltransferase, chloroplastic</fullName>
    </recommendedName>
</protein>